<proteinExistence type="predicted"/>
<evidence type="ECO:0008006" key="3">
    <source>
        <dbReference type="Google" id="ProtNLM"/>
    </source>
</evidence>
<dbReference type="Gramene" id="OIW21247">
    <property type="protein sequence ID" value="OIW21247"/>
    <property type="gene ID" value="TanjilG_31176"/>
</dbReference>
<evidence type="ECO:0000313" key="1">
    <source>
        <dbReference type="EMBL" id="OIW21247.1"/>
    </source>
</evidence>
<dbReference type="Proteomes" id="UP000188354">
    <property type="component" value="Unassembled WGS sequence"/>
</dbReference>
<protein>
    <recommendedName>
        <fullName evidence="3">Reverse transcriptase domain-containing protein</fullName>
    </recommendedName>
</protein>
<reference evidence="1 2" key="1">
    <citation type="journal article" date="2017" name="Plant Biotechnol. J.">
        <title>A comprehensive draft genome sequence for lupin (Lupinus angustifolius), an emerging health food: insights into plant-microbe interactions and legume evolution.</title>
        <authorList>
            <person name="Hane J.K."/>
            <person name="Ming Y."/>
            <person name="Kamphuis L.G."/>
            <person name="Nelson M.N."/>
            <person name="Garg G."/>
            <person name="Atkins C.A."/>
            <person name="Bayer P.E."/>
            <person name="Bravo A."/>
            <person name="Bringans S."/>
            <person name="Cannon S."/>
            <person name="Edwards D."/>
            <person name="Foley R."/>
            <person name="Gao L.L."/>
            <person name="Harrison M.J."/>
            <person name="Huang W."/>
            <person name="Hurgobin B."/>
            <person name="Li S."/>
            <person name="Liu C.W."/>
            <person name="McGrath A."/>
            <person name="Morahan G."/>
            <person name="Murray J."/>
            <person name="Weller J."/>
            <person name="Jian J."/>
            <person name="Singh K.B."/>
        </authorList>
    </citation>
    <scope>NUCLEOTIDE SEQUENCE [LARGE SCALE GENOMIC DNA]</scope>
    <source>
        <strain evidence="2">cv. Tanjil</strain>
        <tissue evidence="1">Whole plant</tissue>
    </source>
</reference>
<dbReference type="EMBL" id="MLAU01021049">
    <property type="protein sequence ID" value="OIW21247.1"/>
    <property type="molecule type" value="Genomic_DNA"/>
</dbReference>
<gene>
    <name evidence="1" type="ORF">TanjilG_31176</name>
</gene>
<name>A0A394DMM4_LUPAN</name>
<keyword evidence="2" id="KW-1185">Reference proteome</keyword>
<sequence>MAIKIDFEKTYDRLSWSFANDTLLDVGLPEHMVNLIMACISSKPLQTRERLKVRGSHLPLHFRSVYGKAFSTYLGCS</sequence>
<comment type="caution">
    <text evidence="1">The sequence shown here is derived from an EMBL/GenBank/DDBJ whole genome shotgun (WGS) entry which is preliminary data.</text>
</comment>
<organism evidence="1 2">
    <name type="scientific">Lupinus angustifolius</name>
    <name type="common">Narrow-leaved blue lupine</name>
    <dbReference type="NCBI Taxonomy" id="3871"/>
    <lineage>
        <taxon>Eukaryota</taxon>
        <taxon>Viridiplantae</taxon>
        <taxon>Streptophyta</taxon>
        <taxon>Embryophyta</taxon>
        <taxon>Tracheophyta</taxon>
        <taxon>Spermatophyta</taxon>
        <taxon>Magnoliopsida</taxon>
        <taxon>eudicotyledons</taxon>
        <taxon>Gunneridae</taxon>
        <taxon>Pentapetalae</taxon>
        <taxon>rosids</taxon>
        <taxon>fabids</taxon>
        <taxon>Fabales</taxon>
        <taxon>Fabaceae</taxon>
        <taxon>Papilionoideae</taxon>
        <taxon>50 kb inversion clade</taxon>
        <taxon>genistoids sensu lato</taxon>
        <taxon>core genistoids</taxon>
        <taxon>Genisteae</taxon>
        <taxon>Lupinus</taxon>
    </lineage>
</organism>
<evidence type="ECO:0000313" key="2">
    <source>
        <dbReference type="Proteomes" id="UP000188354"/>
    </source>
</evidence>
<dbReference type="AlphaFoldDB" id="A0A394DMM4"/>
<accession>A0A394DMM4</accession>